<evidence type="ECO:0000313" key="1">
    <source>
        <dbReference type="EMBL" id="CAG8732779.1"/>
    </source>
</evidence>
<feature type="non-terminal residue" evidence="1">
    <location>
        <position position="265"/>
    </location>
</feature>
<accession>A0ACA9Q210</accession>
<protein>
    <submittedName>
        <fullName evidence="1">17904_t:CDS:1</fullName>
    </submittedName>
</protein>
<dbReference type="EMBL" id="CAJVPW010034119">
    <property type="protein sequence ID" value="CAG8732779.1"/>
    <property type="molecule type" value="Genomic_DNA"/>
</dbReference>
<evidence type="ECO:0000313" key="2">
    <source>
        <dbReference type="Proteomes" id="UP000789366"/>
    </source>
</evidence>
<comment type="caution">
    <text evidence="1">The sequence shown here is derived from an EMBL/GenBank/DDBJ whole genome shotgun (WGS) entry which is preliminary data.</text>
</comment>
<feature type="non-terminal residue" evidence="1">
    <location>
        <position position="1"/>
    </location>
</feature>
<organism evidence="1 2">
    <name type="scientific">Cetraspora pellucida</name>
    <dbReference type="NCBI Taxonomy" id="1433469"/>
    <lineage>
        <taxon>Eukaryota</taxon>
        <taxon>Fungi</taxon>
        <taxon>Fungi incertae sedis</taxon>
        <taxon>Mucoromycota</taxon>
        <taxon>Glomeromycotina</taxon>
        <taxon>Glomeromycetes</taxon>
        <taxon>Diversisporales</taxon>
        <taxon>Gigasporaceae</taxon>
        <taxon>Cetraspora</taxon>
    </lineage>
</organism>
<sequence length="265" mass="30365">DPSICKGGIETFKRNWKLFTEGCLDGLDWNNVIVSGGSILACLLPLPAKDQNNPYKIRKHYNDTFASSDIDIHFYGIDEEAAKKKMLHIYETVCRNVPFKVICVRGKNCVNIVSQYPYRHIQIVLKIFKTPAELFTRVDIASTSIAFDGKDVWINPRGHQALITQCNLIEINQSSHSYETRLAKYADRGFERPFHKLKGLSRLIVLEQLPTPDDRIRYIENRGTQSLRPNLPSTYQSRQTARLSDLKISKFVNNDYEIVSLPYGP</sequence>
<name>A0ACA9Q210_9GLOM</name>
<dbReference type="Proteomes" id="UP000789366">
    <property type="component" value="Unassembled WGS sequence"/>
</dbReference>
<keyword evidence="2" id="KW-1185">Reference proteome</keyword>
<gene>
    <name evidence="1" type="ORF">SPELUC_LOCUS13230</name>
</gene>
<proteinExistence type="predicted"/>
<reference evidence="1" key="1">
    <citation type="submission" date="2021-06" db="EMBL/GenBank/DDBJ databases">
        <authorList>
            <person name="Kallberg Y."/>
            <person name="Tangrot J."/>
            <person name="Rosling A."/>
        </authorList>
    </citation>
    <scope>NUCLEOTIDE SEQUENCE</scope>
    <source>
        <strain evidence="1">28 12/20/2015</strain>
    </source>
</reference>